<keyword evidence="2" id="KW-0812">Transmembrane</keyword>
<keyword evidence="4" id="KW-1185">Reference proteome</keyword>
<keyword evidence="2" id="KW-0472">Membrane</keyword>
<gene>
    <name evidence="3" type="ORF">SAMN05660199_00374</name>
</gene>
<accession>A0A1H0CPY3</accession>
<feature type="region of interest" description="Disordered" evidence="1">
    <location>
        <begin position="257"/>
        <end position="323"/>
    </location>
</feature>
<dbReference type="STRING" id="1052260.SAMN05660199_00374"/>
<keyword evidence="2" id="KW-1133">Transmembrane helix</keyword>
<evidence type="ECO:0000256" key="1">
    <source>
        <dbReference type="SAM" id="MobiDB-lite"/>
    </source>
</evidence>
<reference evidence="4" key="1">
    <citation type="submission" date="2016-10" db="EMBL/GenBank/DDBJ databases">
        <authorList>
            <person name="Varghese N."/>
            <person name="Submissions S."/>
        </authorList>
    </citation>
    <scope>NUCLEOTIDE SEQUENCE [LARGE SCALE GENOMIC DNA]</scope>
    <source>
        <strain evidence="4">DSM 45843</strain>
    </source>
</reference>
<sequence>MSTPTSTPTSTDPEVAAYARQVREALADVPAARLEELLEDLEEHLVEVASETPGPLAERLGSPADYAAELRRAAGLPDVVAAAEDTGRPSTLSRWVAQVRASEPYGHVVAFLPELRPAWWVARAWAAVATVDYLFRGEVTMPLPSLGLGVLGWALTVAAVVWSVRLGLRARAAGRPLTHPAAFANLALAVCALVAVIGVADRTSYGSYPETVSYDSGPTTLTHEDGTPITNIVPYGPDGEPLTGVLLYDQDGRPIDNLSTYTAGGGSVEPQRGIPAQPDNAYPQSQVVTSYDEYGSPVEEEFPAPTTASTTAAPTTAGATPTP</sequence>
<name>A0A1H0CPY3_9ACTN</name>
<evidence type="ECO:0000313" key="4">
    <source>
        <dbReference type="Proteomes" id="UP000199088"/>
    </source>
</evidence>
<dbReference type="OrthoDB" id="5185521at2"/>
<feature type="transmembrane region" description="Helical" evidence="2">
    <location>
        <begin position="146"/>
        <end position="168"/>
    </location>
</feature>
<dbReference type="RefSeq" id="WP_091238556.1">
    <property type="nucleotide sequence ID" value="NZ_FNIR01000001.1"/>
</dbReference>
<dbReference type="AlphaFoldDB" id="A0A1H0CPY3"/>
<dbReference type="Proteomes" id="UP000199088">
    <property type="component" value="Unassembled WGS sequence"/>
</dbReference>
<dbReference type="EMBL" id="FNIR01000001">
    <property type="protein sequence ID" value="SDN59977.1"/>
    <property type="molecule type" value="Genomic_DNA"/>
</dbReference>
<feature type="transmembrane region" description="Helical" evidence="2">
    <location>
        <begin position="180"/>
        <end position="200"/>
    </location>
</feature>
<evidence type="ECO:0000256" key="2">
    <source>
        <dbReference type="SAM" id="Phobius"/>
    </source>
</evidence>
<evidence type="ECO:0000313" key="3">
    <source>
        <dbReference type="EMBL" id="SDN59977.1"/>
    </source>
</evidence>
<organism evidence="3 4">
    <name type="scientific">Klenkia soli</name>
    <dbReference type="NCBI Taxonomy" id="1052260"/>
    <lineage>
        <taxon>Bacteria</taxon>
        <taxon>Bacillati</taxon>
        <taxon>Actinomycetota</taxon>
        <taxon>Actinomycetes</taxon>
        <taxon>Geodermatophilales</taxon>
        <taxon>Geodermatophilaceae</taxon>
        <taxon>Klenkia</taxon>
    </lineage>
</organism>
<feature type="compositionally biased region" description="Low complexity" evidence="1">
    <location>
        <begin position="303"/>
        <end position="323"/>
    </location>
</feature>
<proteinExistence type="predicted"/>
<dbReference type="Pfam" id="PF22564">
    <property type="entry name" value="HAAS"/>
    <property type="match status" value="1"/>
</dbReference>
<protein>
    <submittedName>
        <fullName evidence="3">Uncharacterized protein</fullName>
    </submittedName>
</protein>